<evidence type="ECO:0000259" key="1">
    <source>
        <dbReference type="Pfam" id="PF11181"/>
    </source>
</evidence>
<name>A0ABN1FWC4_9BACI</name>
<evidence type="ECO:0000313" key="2">
    <source>
        <dbReference type="EMBL" id="GAA0599169.1"/>
    </source>
</evidence>
<reference evidence="2 3" key="1">
    <citation type="journal article" date="2019" name="Int. J. Syst. Evol. Microbiol.">
        <title>The Global Catalogue of Microorganisms (GCM) 10K type strain sequencing project: providing services to taxonomists for standard genome sequencing and annotation.</title>
        <authorList>
            <consortium name="The Broad Institute Genomics Platform"/>
            <consortium name="The Broad Institute Genome Sequencing Center for Infectious Disease"/>
            <person name="Wu L."/>
            <person name="Ma J."/>
        </authorList>
    </citation>
    <scope>NUCLEOTIDE SEQUENCE [LARGE SCALE GENOMIC DNA]</scope>
    <source>
        <strain evidence="2 3">JCM 15395</strain>
    </source>
</reference>
<dbReference type="InterPro" id="IPR025889">
    <property type="entry name" value="GSP17M-like_dom"/>
</dbReference>
<organism evidence="2 3">
    <name type="scientific">Virgibacillus siamensis</name>
    <dbReference type="NCBI Taxonomy" id="480071"/>
    <lineage>
        <taxon>Bacteria</taxon>
        <taxon>Bacillati</taxon>
        <taxon>Bacillota</taxon>
        <taxon>Bacilli</taxon>
        <taxon>Bacillales</taxon>
        <taxon>Bacillaceae</taxon>
        <taxon>Virgibacillus</taxon>
    </lineage>
</organism>
<feature type="domain" description="General stress protein 17M-like" evidence="1">
    <location>
        <begin position="3"/>
        <end position="45"/>
    </location>
</feature>
<gene>
    <name evidence="2" type="ORF">GCM10009001_14310</name>
</gene>
<dbReference type="Pfam" id="PF11181">
    <property type="entry name" value="YflT"/>
    <property type="match status" value="1"/>
</dbReference>
<keyword evidence="3" id="KW-1185">Reference proteome</keyword>
<dbReference type="Proteomes" id="UP001500866">
    <property type="component" value="Unassembled WGS sequence"/>
</dbReference>
<dbReference type="EMBL" id="BAAADS010000009">
    <property type="protein sequence ID" value="GAA0599169.1"/>
    <property type="molecule type" value="Genomic_DNA"/>
</dbReference>
<proteinExistence type="predicted"/>
<accession>A0ABN1FWC4</accession>
<dbReference type="RefSeq" id="WP_343811596.1">
    <property type="nucleotide sequence ID" value="NZ_BAAADS010000009.1"/>
</dbReference>
<sequence length="49" mass="5573">MKPTVKEFQDDTALMEEIKTQSKTGISKDNMYVMSHDNDCTDRVALPPL</sequence>
<comment type="caution">
    <text evidence="2">The sequence shown here is derived from an EMBL/GenBank/DDBJ whole genome shotgun (WGS) entry which is preliminary data.</text>
</comment>
<protein>
    <recommendedName>
        <fullName evidence="1">General stress protein 17M-like domain-containing protein</fullName>
    </recommendedName>
</protein>
<evidence type="ECO:0000313" key="3">
    <source>
        <dbReference type="Proteomes" id="UP001500866"/>
    </source>
</evidence>